<evidence type="ECO:0000313" key="2">
    <source>
        <dbReference type="Proteomes" id="UP001165381"/>
    </source>
</evidence>
<dbReference type="Proteomes" id="UP001165381">
    <property type="component" value="Unassembled WGS sequence"/>
</dbReference>
<gene>
    <name evidence="1" type="ORF">M3P09_01175</name>
</gene>
<dbReference type="EMBL" id="JAMFLZ010000001">
    <property type="protein sequence ID" value="MCL6293584.1"/>
    <property type="molecule type" value="Genomic_DNA"/>
</dbReference>
<dbReference type="InterPro" id="IPR023375">
    <property type="entry name" value="ADC_dom_sf"/>
</dbReference>
<comment type="caution">
    <text evidence="1">The sequence shown here is derived from an EMBL/GenBank/DDBJ whole genome shotgun (WGS) entry which is preliminary data.</text>
</comment>
<organism evidence="1 2">
    <name type="scientific">Jejuia spongiicola</name>
    <dbReference type="NCBI Taxonomy" id="2942207"/>
    <lineage>
        <taxon>Bacteria</taxon>
        <taxon>Pseudomonadati</taxon>
        <taxon>Bacteroidota</taxon>
        <taxon>Flavobacteriia</taxon>
        <taxon>Flavobacteriales</taxon>
        <taxon>Flavobacteriaceae</taxon>
        <taxon>Jejuia</taxon>
    </lineage>
</organism>
<dbReference type="SUPFAM" id="SSF160104">
    <property type="entry name" value="Acetoacetate decarboxylase-like"/>
    <property type="match status" value="1"/>
</dbReference>
<name>A0ABT0QBE3_9FLAO</name>
<dbReference type="PANTHER" id="PTHR39186">
    <property type="entry name" value="DUF2071 FAMILY PROTEIN"/>
    <property type="match status" value="1"/>
</dbReference>
<sequence>MKSSEILKQTSHRSFEYPKRSWKFYQEWNEAIFLHWEVNETLIKPLLPKNIELDIINGKTWVSLVAFNMNNIGIKSLPKIPHISDFHEINIRVYVVCNRKPSVYFLSMEGSKRSSCRVLKTLSKFPYRYSKMKRNESNYDSKNTAFNDSFHIKYKLDSLPVKKDKTDLWLTERYTVFQDYKKHIIEYDVHHVEWPIQNIHIENLKINYPRFNHIINNKPDRVHYSKGVQVLTWDKKKLSAHGF</sequence>
<keyword evidence="2" id="KW-1185">Reference proteome</keyword>
<evidence type="ECO:0000313" key="1">
    <source>
        <dbReference type="EMBL" id="MCL6293584.1"/>
    </source>
</evidence>
<protein>
    <submittedName>
        <fullName evidence="1">DUF2071 domain-containing protein</fullName>
    </submittedName>
</protein>
<dbReference type="RefSeq" id="WP_249971720.1">
    <property type="nucleotide sequence ID" value="NZ_JAMFLZ010000001.1"/>
</dbReference>
<dbReference type="Pfam" id="PF09844">
    <property type="entry name" value="DUF2071"/>
    <property type="match status" value="1"/>
</dbReference>
<accession>A0ABT0QBE3</accession>
<reference evidence="1" key="1">
    <citation type="submission" date="2022-05" db="EMBL/GenBank/DDBJ databases">
        <authorList>
            <person name="Park J.-S."/>
        </authorList>
    </citation>
    <scope>NUCLEOTIDE SEQUENCE</scope>
    <source>
        <strain evidence="1">2012CJ34-3</strain>
    </source>
</reference>
<proteinExistence type="predicted"/>
<dbReference type="InterPro" id="IPR018644">
    <property type="entry name" value="DUF2071"/>
</dbReference>
<dbReference type="PANTHER" id="PTHR39186:SF1">
    <property type="entry name" value="DUF2071 DOMAIN-CONTAINING PROTEIN"/>
    <property type="match status" value="1"/>
</dbReference>